<dbReference type="SUPFAM" id="SSF49785">
    <property type="entry name" value="Galactose-binding domain-like"/>
    <property type="match status" value="1"/>
</dbReference>
<dbReference type="InterPro" id="IPR017853">
    <property type="entry name" value="GH"/>
</dbReference>
<dbReference type="Pfam" id="PF02836">
    <property type="entry name" value="Glyco_hydro_2_C"/>
    <property type="match status" value="1"/>
</dbReference>
<dbReference type="InterPro" id="IPR040605">
    <property type="entry name" value="Glyco_hydro2_dom5"/>
</dbReference>
<dbReference type="InterPro" id="IPR006102">
    <property type="entry name" value="Ig-like_GH2"/>
</dbReference>
<dbReference type="InterPro" id="IPR008979">
    <property type="entry name" value="Galactose-bd-like_sf"/>
</dbReference>
<dbReference type="InterPro" id="IPR051913">
    <property type="entry name" value="GH2_Domain-Containing"/>
</dbReference>
<dbReference type="PANTHER" id="PTHR42732">
    <property type="entry name" value="BETA-GALACTOSIDASE"/>
    <property type="match status" value="1"/>
</dbReference>
<dbReference type="RefSeq" id="WP_087914363.1">
    <property type="nucleotide sequence ID" value="NZ_CP021780.1"/>
</dbReference>
<dbReference type="AlphaFoldDB" id="A0A2Z2KHL0"/>
<protein>
    <submittedName>
        <fullName evidence="8">Uncharacterized protein</fullName>
    </submittedName>
</protein>
<dbReference type="KEGG" id="pdh:B9T62_05725"/>
<dbReference type="Gene3D" id="2.60.120.260">
    <property type="entry name" value="Galactose-binding domain-like"/>
    <property type="match status" value="1"/>
</dbReference>
<evidence type="ECO:0000313" key="9">
    <source>
        <dbReference type="Proteomes" id="UP000249890"/>
    </source>
</evidence>
<evidence type="ECO:0000256" key="3">
    <source>
        <dbReference type="ARBA" id="ARBA00023295"/>
    </source>
</evidence>
<evidence type="ECO:0000259" key="7">
    <source>
        <dbReference type="Pfam" id="PF18565"/>
    </source>
</evidence>
<dbReference type="Gene3D" id="3.20.20.80">
    <property type="entry name" value="Glycosidases"/>
    <property type="match status" value="1"/>
</dbReference>
<dbReference type="OrthoDB" id="9762066at2"/>
<dbReference type="GO" id="GO:0005975">
    <property type="term" value="P:carbohydrate metabolic process"/>
    <property type="evidence" value="ECO:0007669"/>
    <property type="project" value="InterPro"/>
</dbReference>
<evidence type="ECO:0000256" key="2">
    <source>
        <dbReference type="ARBA" id="ARBA00022801"/>
    </source>
</evidence>
<dbReference type="InterPro" id="IPR006104">
    <property type="entry name" value="Glyco_hydro_2_N"/>
</dbReference>
<evidence type="ECO:0000256" key="1">
    <source>
        <dbReference type="ARBA" id="ARBA00007401"/>
    </source>
</evidence>
<dbReference type="InterPro" id="IPR036156">
    <property type="entry name" value="Beta-gal/glucu_dom_sf"/>
</dbReference>
<keyword evidence="3" id="KW-0326">Glycosidase</keyword>
<dbReference type="GO" id="GO:0004553">
    <property type="term" value="F:hydrolase activity, hydrolyzing O-glycosyl compounds"/>
    <property type="evidence" value="ECO:0007669"/>
    <property type="project" value="InterPro"/>
</dbReference>
<evidence type="ECO:0000259" key="4">
    <source>
        <dbReference type="Pfam" id="PF00703"/>
    </source>
</evidence>
<dbReference type="SUPFAM" id="SSF51445">
    <property type="entry name" value="(Trans)glycosidases"/>
    <property type="match status" value="1"/>
</dbReference>
<reference evidence="8 9" key="1">
    <citation type="submission" date="2017-06" db="EMBL/GenBank/DDBJ databases">
        <title>Complete genome sequence of Paenibacillus donghaensis KCTC 13049T isolated from East Sea sediment, South Korea.</title>
        <authorList>
            <person name="Jung B.K."/>
            <person name="Hong S.-J."/>
            <person name="Shin J.-H."/>
        </authorList>
    </citation>
    <scope>NUCLEOTIDE SEQUENCE [LARGE SCALE GENOMIC DNA]</scope>
    <source>
        <strain evidence="8 9">KCTC 13049</strain>
    </source>
</reference>
<dbReference type="Pfam" id="PF18565">
    <property type="entry name" value="Glyco_hydro2_C5"/>
    <property type="match status" value="1"/>
</dbReference>
<evidence type="ECO:0000313" key="8">
    <source>
        <dbReference type="EMBL" id="ASA20342.1"/>
    </source>
</evidence>
<accession>A0A2Z2KHL0</accession>
<dbReference type="Proteomes" id="UP000249890">
    <property type="component" value="Chromosome"/>
</dbReference>
<evidence type="ECO:0000259" key="6">
    <source>
        <dbReference type="Pfam" id="PF02837"/>
    </source>
</evidence>
<evidence type="ECO:0000259" key="5">
    <source>
        <dbReference type="Pfam" id="PF02836"/>
    </source>
</evidence>
<dbReference type="SUPFAM" id="SSF55383">
    <property type="entry name" value="Copper amine oxidase, domain N"/>
    <property type="match status" value="1"/>
</dbReference>
<gene>
    <name evidence="8" type="ORF">B9T62_05725</name>
</gene>
<dbReference type="InterPro" id="IPR036582">
    <property type="entry name" value="Mao_N_sf"/>
</dbReference>
<name>A0A2Z2KHL0_9BACL</name>
<dbReference type="Pfam" id="PF00703">
    <property type="entry name" value="Glyco_hydro_2"/>
    <property type="match status" value="1"/>
</dbReference>
<keyword evidence="9" id="KW-1185">Reference proteome</keyword>
<proteinExistence type="inferred from homology"/>
<dbReference type="EMBL" id="CP021780">
    <property type="protein sequence ID" value="ASA20342.1"/>
    <property type="molecule type" value="Genomic_DNA"/>
</dbReference>
<dbReference type="PANTHER" id="PTHR42732:SF1">
    <property type="entry name" value="BETA-MANNOSIDASE"/>
    <property type="match status" value="1"/>
</dbReference>
<dbReference type="SUPFAM" id="SSF49303">
    <property type="entry name" value="beta-Galactosidase/glucuronidase domain"/>
    <property type="match status" value="1"/>
</dbReference>
<feature type="domain" description="Glycosyl hydrolases family 2 sugar binding" evidence="6">
    <location>
        <begin position="13"/>
        <end position="150"/>
    </location>
</feature>
<comment type="similarity">
    <text evidence="1">Belongs to the glycosyl hydrolase 2 family.</text>
</comment>
<keyword evidence="2" id="KW-0378">Hydrolase</keyword>
<feature type="domain" description="Glycoside hydrolase family 2" evidence="7">
    <location>
        <begin position="815"/>
        <end position="914"/>
    </location>
</feature>
<feature type="domain" description="Glycoside hydrolase family 2 immunoglobulin-like beta-sandwich" evidence="4">
    <location>
        <begin position="333"/>
        <end position="382"/>
    </location>
</feature>
<dbReference type="InterPro" id="IPR013783">
    <property type="entry name" value="Ig-like_fold"/>
</dbReference>
<dbReference type="InterPro" id="IPR006103">
    <property type="entry name" value="Glyco_hydro_2_cat"/>
</dbReference>
<organism evidence="8 9">
    <name type="scientific">Paenibacillus donghaensis</name>
    <dbReference type="NCBI Taxonomy" id="414771"/>
    <lineage>
        <taxon>Bacteria</taxon>
        <taxon>Bacillati</taxon>
        <taxon>Bacillota</taxon>
        <taxon>Bacilli</taxon>
        <taxon>Bacillales</taxon>
        <taxon>Paenibacillaceae</taxon>
        <taxon>Paenibacillus</taxon>
    </lineage>
</organism>
<feature type="domain" description="Glycoside hydrolase family 2 catalytic" evidence="5">
    <location>
        <begin position="390"/>
        <end position="523"/>
    </location>
</feature>
<dbReference type="Pfam" id="PF02837">
    <property type="entry name" value="Glyco_hydro_2_N"/>
    <property type="match status" value="1"/>
</dbReference>
<dbReference type="Gene3D" id="2.60.40.10">
    <property type="entry name" value="Immunoglobulins"/>
    <property type="match status" value="2"/>
</dbReference>
<sequence length="1089" mass="122891">MNQNLTKSQIYNFNYEWKFKLADAFPLADAVEAWRDGAGSFFYEKEYNEQDWATVGVPHTYNDQDLFVARIKDAGSGQKRTFSFYRKWFRLPPFHNGKKVLIEFEGIRQTCYLYINGKMAGYYEAGIVPFAFDLTPYIEYDGDNLIAVATDNTSTRDLDYFVAETPNHPEAVPGAFMDSLTELESIPQSIRGVRYFWNCNDFNPSVGGLSRNISLHVKPKLYITLPIYSNLQTKGVYIYGTDYDIQHKQAVIHSQAEIRNETGCGKSVILDSVIYDHQGKEIGRISSGLTLIPAAQLPACPPLSITPVDAYRKEGERYLPQLEEEVEPTLTNSVEVTIVKHSALVSGLRFWSPDDPYLYTIHTELKLDGEVLDTTITQTGFRKVSYDADHGLMINDNQVWLTGYAQRSSNEWAAIGIAPDWLRDMDAKLVRESNANHIRFMHVAASPADIRSCDRYGVVCTQPAGDKEHENTGRQWDQRMEVMRDIMIYFKNNPSILFWEAGNNSINKEHMREMRLLKEKLDPDGGRFMGCRTLNTDEVVQEAEYVGTMLNRHAGRFQSEKMPVTETEYLREEAPRRVWDDFSPPDYDYDNLWLGLGGRKQPGGDCHDLTSEDLALYAARGYAEFFNDRIGGASAKNFYAAAAALCWTDSAQHGRQAASENARMSGRVDPVRIKKQSFEVFRTIQSPVPMVKIIGHWSYPQVGGSNYRYALKEFDGTYWRKTGEYSFRNPKDKTLYVLGSYSIARVELFINGKPAGVCDKPVDTFVFPFEHMDITQSGVITAKAYDYQGNQVAVDTIETVSSPSRLKLTAFTGDRGLLADGADVVYVDVEVLDEMGRLVPLAYDRIDFSIEGEGVFLGGYNSGRFNGFGKEDSVIHQNHVFAECGNNRVFIRSTRKAGNIRLTALMQGFPEESVVIQSCPADTGALSLEPGQYLAPNYDVAPVASGYPFKAIPEADAAKYVAEDKVYCKVLVDGQEPDTRGILSIYDHGSIYSPILFILERIKSQRPQLFDYSFDPEKGILTLTSDGTTVTAEKGRTHLLVNGEENLLNGEPYIHKQTFIVEINAVVSYIKEVVSYYDEKVRVFRIELP</sequence>